<dbReference type="Proteomes" id="UP000887574">
    <property type="component" value="Unplaced"/>
</dbReference>
<dbReference type="AlphaFoldDB" id="A0A915D8S0"/>
<reference evidence="3" key="1">
    <citation type="submission" date="2022-11" db="UniProtKB">
        <authorList>
            <consortium name="WormBaseParasite"/>
        </authorList>
    </citation>
    <scope>IDENTIFICATION</scope>
</reference>
<feature type="compositionally biased region" description="Basic and acidic residues" evidence="1">
    <location>
        <begin position="67"/>
        <end position="84"/>
    </location>
</feature>
<proteinExistence type="predicted"/>
<evidence type="ECO:0000313" key="3">
    <source>
        <dbReference type="WBParaSite" id="jg1694"/>
    </source>
</evidence>
<feature type="compositionally biased region" description="Basic and acidic residues" evidence="1">
    <location>
        <begin position="42"/>
        <end position="52"/>
    </location>
</feature>
<organism evidence="2 3">
    <name type="scientific">Ditylenchus dipsaci</name>
    <dbReference type="NCBI Taxonomy" id="166011"/>
    <lineage>
        <taxon>Eukaryota</taxon>
        <taxon>Metazoa</taxon>
        <taxon>Ecdysozoa</taxon>
        <taxon>Nematoda</taxon>
        <taxon>Chromadorea</taxon>
        <taxon>Rhabditida</taxon>
        <taxon>Tylenchina</taxon>
        <taxon>Tylenchomorpha</taxon>
        <taxon>Sphaerularioidea</taxon>
        <taxon>Anguinidae</taxon>
        <taxon>Anguininae</taxon>
        <taxon>Ditylenchus</taxon>
    </lineage>
</organism>
<evidence type="ECO:0000313" key="2">
    <source>
        <dbReference type="Proteomes" id="UP000887574"/>
    </source>
</evidence>
<dbReference type="WBParaSite" id="jg1694">
    <property type="protein sequence ID" value="jg1694"/>
    <property type="gene ID" value="jg1694"/>
</dbReference>
<evidence type="ECO:0000256" key="1">
    <source>
        <dbReference type="SAM" id="MobiDB-lite"/>
    </source>
</evidence>
<sequence length="105" mass="11392">MVSTLSINMKEADSIHKHKMEAMEMTAVGGSQEVPSNQKSLLSKDKTTEHVSGRIGSKIKSLNPANDGKKEAGSKVAHVKELPGSKKKKRRSAANDMDNCSLEKE</sequence>
<accession>A0A915D8S0</accession>
<name>A0A915D8S0_9BILA</name>
<protein>
    <submittedName>
        <fullName evidence="3">Uncharacterized protein</fullName>
    </submittedName>
</protein>
<keyword evidence="2" id="KW-1185">Reference proteome</keyword>
<feature type="region of interest" description="Disordered" evidence="1">
    <location>
        <begin position="25"/>
        <end position="105"/>
    </location>
</feature>